<dbReference type="SUPFAM" id="SSF142921">
    <property type="entry name" value="WGR domain-like"/>
    <property type="match status" value="1"/>
</dbReference>
<dbReference type="KEGG" id="ter:Tery_1454"/>
<feature type="domain" description="WGR" evidence="1">
    <location>
        <begin position="1"/>
        <end position="92"/>
    </location>
</feature>
<proteinExistence type="predicted"/>
<accession>Q115T0</accession>
<evidence type="ECO:0000313" key="2">
    <source>
        <dbReference type="EMBL" id="ABG50744.1"/>
    </source>
</evidence>
<dbReference type="PROSITE" id="PS51977">
    <property type="entry name" value="WGR"/>
    <property type="match status" value="1"/>
</dbReference>
<dbReference type="EMBL" id="CP000393">
    <property type="protein sequence ID" value="ABG50744.1"/>
    <property type="molecule type" value="Genomic_DNA"/>
</dbReference>
<dbReference type="InterPro" id="IPR036930">
    <property type="entry name" value="WGR_dom_sf"/>
</dbReference>
<dbReference type="OrthoDB" id="435394at2"/>
<gene>
    <name evidence="2" type="ordered locus">Tery_1454</name>
</gene>
<dbReference type="HOGENOM" id="CLU_010523_0_0_3"/>
<dbReference type="Pfam" id="PF05406">
    <property type="entry name" value="WGR"/>
    <property type="match status" value="1"/>
</dbReference>
<dbReference type="CDD" id="cd07998">
    <property type="entry name" value="WGR_DNA_ligase"/>
    <property type="match status" value="1"/>
</dbReference>
<dbReference type="InterPro" id="IPR016024">
    <property type="entry name" value="ARM-type_fold"/>
</dbReference>
<reference evidence="2" key="1">
    <citation type="submission" date="2006-06" db="EMBL/GenBank/DDBJ databases">
        <title>Complete sequence of Trichodesmium erythraeum IMS101.</title>
        <authorList>
            <consortium name="US DOE Joint Genome Institute"/>
            <person name="Copeland A."/>
            <person name="Lucas S."/>
            <person name="Lapidus A."/>
            <person name="Barry K."/>
            <person name="Detter J.C."/>
            <person name="Glavina del Rio T."/>
            <person name="Hammon N."/>
            <person name="Israni S."/>
            <person name="Dalin E."/>
            <person name="Tice H."/>
            <person name="Pitluck S."/>
            <person name="Kiss H."/>
            <person name="Munk A.C."/>
            <person name="Brettin T."/>
            <person name="Bruce D."/>
            <person name="Han C."/>
            <person name="Tapia R."/>
            <person name="Gilna P."/>
            <person name="Schmutz J."/>
            <person name="Larimer F."/>
            <person name="Land M."/>
            <person name="Hauser L."/>
            <person name="Kyrpides N."/>
            <person name="Kim E."/>
            <person name="Richardson P."/>
        </authorList>
    </citation>
    <scope>NUCLEOTIDE SEQUENCE [LARGE SCALE GENOMIC DNA]</scope>
    <source>
        <strain evidence="2">IMS101</strain>
    </source>
</reference>
<evidence type="ECO:0000259" key="1">
    <source>
        <dbReference type="PROSITE" id="PS51977"/>
    </source>
</evidence>
<organism evidence="2">
    <name type="scientific">Trichodesmium erythraeum (strain IMS101)</name>
    <dbReference type="NCBI Taxonomy" id="203124"/>
    <lineage>
        <taxon>Bacteria</taxon>
        <taxon>Bacillati</taxon>
        <taxon>Cyanobacteriota</taxon>
        <taxon>Cyanophyceae</taxon>
        <taxon>Oscillatoriophycideae</taxon>
        <taxon>Oscillatoriales</taxon>
        <taxon>Microcoleaceae</taxon>
        <taxon>Trichodesmium</taxon>
    </lineage>
</organism>
<dbReference type="Gene3D" id="2.20.140.10">
    <property type="entry name" value="WGR domain"/>
    <property type="match status" value="1"/>
</dbReference>
<dbReference type="InterPro" id="IPR008893">
    <property type="entry name" value="WGR_domain"/>
</dbReference>
<dbReference type="SMART" id="SM00773">
    <property type="entry name" value="WGR"/>
    <property type="match status" value="1"/>
</dbReference>
<name>Q115T0_TRIEI</name>
<dbReference type="eggNOG" id="COG3831">
    <property type="taxonomic scope" value="Bacteria"/>
</dbReference>
<dbReference type="SUPFAM" id="SSF48371">
    <property type="entry name" value="ARM repeat"/>
    <property type="match status" value="1"/>
</dbReference>
<dbReference type="AlphaFoldDB" id="Q115T0"/>
<dbReference type="STRING" id="203124.Tery_1454"/>
<protein>
    <submittedName>
        <fullName evidence="2">WGR</fullName>
    </submittedName>
</protein>
<dbReference type="RefSeq" id="WP_011611121.1">
    <property type="nucleotide sequence ID" value="NC_008312.1"/>
</dbReference>
<sequence>MKVVKITTLHYQDDRSDKIYEVELFEVTKNQHYMVNFHYGRRGSRLRNGIKTDGYVPLVEAEKVFQKLVQEKIKGGYRDITGVSLNSLPKKTEIPSQYHLRKQAILQHLAREKTSRPLEKIIWRAGELKIAEATPMLINFIGTGTNFRDYCIAWSLGWCGGKDALAALIKLYENPATSGFVSRIVFEGILKLSDPEVRVKLQTEIINFLSPELRDLARHGTAEKFEEVFNQLLGEGNSFSDIERLYQIDNKYVRPALLNFLRTAPFEENFFQPIRHIFKIAEYRRDPDVFAILTYRFDKENTTGWKVYTEKTRNYLRKRIWRTLEKLGIDNDIEYINLAVGVLLQYSDTDAIYYSQLENKFVHFLILSHILYTNHSRYYLSYDRLNWSFGGYFGRSNKEVKQRGEAFPELWEQQPEILVKLLLESNCHAVHNFAVRILENCHSFHPKFDIKTLIEFIKKPYDVTARFGFELAIERYKKIEPDIDLVLASANSVLPKAHTAAYRWINAQPNRFMNANFLAGLITSQEPETREFSETLLRSHSLTEGTAKVLIGKVIAELLTFKEETPWIEEVALEIANILLSYFSDRLKQLGMGVIIDLLQHPLVEIKELGANILEKHETPPAELPTNLIESLIESPYPKIREIGIRIFWQLPEEVLISSQRDLIIAMAVSYEEDIRSLTQPIIQDLTNKYSNFANHLAREFIDILVIPEKSEGVHDYLVNLLRNDIPGWQENISLEKNLQLLRTKSELAQELAGLILKANYRQWAGDFKAIEIVKLANYKVVAVRQAAWQIFLENIPHFRSNSQEMLAAVKLLESDWEDSRNFAWEIFQSYFDKIDWSPEIMVSICDSLRDDVREFGRQLVIRYFEDSYGQDYLLKFSEHPSGDMQVFATNFLSDYAADNLERLRDLQPYFISVLCQVNKGRVAKQRVFTFLEQEAEKSEAAARTVAEILTRQSLTIAIGDKAKAIEIMLKIHNSYPEVSLPISVKSVSEVRGYKRSQ</sequence>